<evidence type="ECO:0008006" key="4">
    <source>
        <dbReference type="Google" id="ProtNLM"/>
    </source>
</evidence>
<dbReference type="InParanoid" id="A0A1E7EPM5"/>
<evidence type="ECO:0000313" key="3">
    <source>
        <dbReference type="Proteomes" id="UP000095751"/>
    </source>
</evidence>
<name>A0A1E7EPM5_9STRA</name>
<dbReference type="SUPFAM" id="SSF56601">
    <property type="entry name" value="beta-lactamase/transpeptidase-like"/>
    <property type="match status" value="1"/>
</dbReference>
<dbReference type="EMBL" id="KV784384">
    <property type="protein sequence ID" value="OEU07804.1"/>
    <property type="molecule type" value="Genomic_DNA"/>
</dbReference>
<reference evidence="2 3" key="1">
    <citation type="submission" date="2016-09" db="EMBL/GenBank/DDBJ databases">
        <title>Extensive genetic diversity and differential bi-allelic expression allows diatom success in the polar Southern Ocean.</title>
        <authorList>
            <consortium name="DOE Joint Genome Institute"/>
            <person name="Mock T."/>
            <person name="Otillar R.P."/>
            <person name="Strauss J."/>
            <person name="Dupont C."/>
            <person name="Frickenhaus S."/>
            <person name="Maumus F."/>
            <person name="Mcmullan M."/>
            <person name="Sanges R."/>
            <person name="Schmutz J."/>
            <person name="Toseland A."/>
            <person name="Valas R."/>
            <person name="Veluchamy A."/>
            <person name="Ward B.J."/>
            <person name="Allen A."/>
            <person name="Barry K."/>
            <person name="Falciatore A."/>
            <person name="Ferrante M."/>
            <person name="Fortunato A.E."/>
            <person name="Gloeckner G."/>
            <person name="Gruber A."/>
            <person name="Hipkin R."/>
            <person name="Janech M."/>
            <person name="Kroth P."/>
            <person name="Leese F."/>
            <person name="Lindquist E."/>
            <person name="Lyon B.R."/>
            <person name="Martin J."/>
            <person name="Mayer C."/>
            <person name="Parker M."/>
            <person name="Quesneville H."/>
            <person name="Raymond J."/>
            <person name="Uhlig C."/>
            <person name="Valentin K.U."/>
            <person name="Worden A.Z."/>
            <person name="Armbrust E.V."/>
            <person name="Bowler C."/>
            <person name="Green B."/>
            <person name="Moulton V."/>
            <person name="Van Oosterhout C."/>
            <person name="Grigoriev I."/>
        </authorList>
    </citation>
    <scope>NUCLEOTIDE SEQUENCE [LARGE SCALE GENOMIC DNA]</scope>
    <source>
        <strain evidence="2 3">CCMP1102</strain>
    </source>
</reference>
<dbReference type="KEGG" id="fcy:FRACYDRAFT_250830"/>
<organism evidence="2 3">
    <name type="scientific">Fragilariopsis cylindrus CCMP1102</name>
    <dbReference type="NCBI Taxonomy" id="635003"/>
    <lineage>
        <taxon>Eukaryota</taxon>
        <taxon>Sar</taxon>
        <taxon>Stramenopiles</taxon>
        <taxon>Ochrophyta</taxon>
        <taxon>Bacillariophyta</taxon>
        <taxon>Bacillariophyceae</taxon>
        <taxon>Bacillariophycidae</taxon>
        <taxon>Bacillariales</taxon>
        <taxon>Bacillariaceae</taxon>
        <taxon>Fragilariopsis</taxon>
    </lineage>
</organism>
<proteinExistence type="predicted"/>
<dbReference type="InterPro" id="IPR012338">
    <property type="entry name" value="Beta-lactam/transpept-like"/>
</dbReference>
<protein>
    <recommendedName>
        <fullName evidence="4">Beta-lactamase/transpeptidase-like protein</fullName>
    </recommendedName>
</protein>
<dbReference type="Proteomes" id="UP000095751">
    <property type="component" value="Unassembled WGS sequence"/>
</dbReference>
<sequence>MPMPMPLPPPTEIVDITTSNPVIVDLSKDFETSNSFNDSPRMDMVNTLAASYPNTRIVTVIQNGKIVGEYVRDDDVDPTQLRPIYSVTKAVSGMLFGILVDQYGTSINTTLGEFFPNETDWNLVDDESTVDYMKSLSAYEILTMTTGLYPDSCVMNGLGNCTGALGGGDLQSTLAWPVIDKEGELTVLTPRELLAAEILPAIGIEDADVEWPLDADAALGESFEIEPAHGGMNLTTKQMAKIGQLVIQKGLAAPNGTHILSSEWIETSLSLEIPIPVGNPDPNPLYGYQQWYHAKSEEFGDSYVSAGFWAGVSDNMSDSTLDPVFDCTNCPWFLPLLKEGPDFFVPTNSSNNSSPSPPPTEKEDNKEEGGNDNSDSSNSAGIIPAPQLMVWGFIACMFAITSSFSG</sequence>
<keyword evidence="3" id="KW-1185">Reference proteome</keyword>
<evidence type="ECO:0000313" key="2">
    <source>
        <dbReference type="EMBL" id="OEU07804.1"/>
    </source>
</evidence>
<feature type="region of interest" description="Disordered" evidence="1">
    <location>
        <begin position="345"/>
        <end position="379"/>
    </location>
</feature>
<dbReference type="AlphaFoldDB" id="A0A1E7EPM5"/>
<dbReference type="Gene3D" id="3.40.710.10">
    <property type="entry name" value="DD-peptidase/beta-lactamase superfamily"/>
    <property type="match status" value="2"/>
</dbReference>
<accession>A0A1E7EPM5</accession>
<gene>
    <name evidence="2" type="ORF">FRACYDRAFT_250830</name>
</gene>
<dbReference type="OrthoDB" id="48153at2759"/>
<feature type="compositionally biased region" description="Basic and acidic residues" evidence="1">
    <location>
        <begin position="360"/>
        <end position="369"/>
    </location>
</feature>
<evidence type="ECO:0000256" key="1">
    <source>
        <dbReference type="SAM" id="MobiDB-lite"/>
    </source>
</evidence>